<proteinExistence type="predicted"/>
<dbReference type="RefSeq" id="XP_005187762.1">
    <property type="nucleotide sequence ID" value="XM_005187705.3"/>
</dbReference>
<sequence length="355" mass="40677">MAAYLPEDDDWPSARRHRSNDRAIAIDQHQRRHRSRSNDRRSGSGERDRPSNWQYSCSICQDDHALSTCRRFRDLSPTQRFETAMRGGYCRNCLARSHLAPACPSLDGCRICKERHHTHLHGAAQLGDRGRPTSTSARRNNNNNRQIIRNKPQPKMNNLLERPQREEREPQFFRPRLDNVQSLVAAPSTPSVKWDFVFVPTVTIKVAEDTFDSYITVRALLCQSSIMSKISTTTFRRLGLKSFQYKDGNFTTFNIMSRHDRSTWLLRVHALITDELPRRLYSDPIDEDPTRSFGHDNIADIDPTNNVPIDIELGADTYSAIRRDGSIFSGIGDVHAYQTALGYVFSGPIRNLATY</sequence>
<feature type="region of interest" description="Disordered" evidence="1">
    <location>
        <begin position="1"/>
        <end position="50"/>
    </location>
</feature>
<dbReference type="EnsemblMetazoa" id="MDOA009760-RA">
    <property type="protein sequence ID" value="MDOA009760-PA"/>
    <property type="gene ID" value="MDOA009760"/>
</dbReference>
<gene>
    <name evidence="2" type="primary">101899196</name>
    <name evidence="4" type="synonym">LOC101899196</name>
</gene>
<dbReference type="GeneID" id="101899196"/>
<dbReference type="VEuPathDB" id="VectorBase:MDOA009760"/>
<feature type="compositionally biased region" description="Basic and acidic residues" evidence="1">
    <location>
        <begin position="36"/>
        <end position="50"/>
    </location>
</feature>
<accession>A0A1I8MYP2</accession>
<keyword evidence="3" id="KW-1185">Reference proteome</keyword>
<reference evidence="2" key="1">
    <citation type="submission" date="2020-05" db="UniProtKB">
        <authorList>
            <consortium name="EnsemblMetazoa"/>
        </authorList>
    </citation>
    <scope>IDENTIFICATION</scope>
    <source>
        <strain evidence="2">Aabys</strain>
    </source>
</reference>
<dbReference type="VEuPathDB" id="VectorBase:MDOMA2_003508"/>
<organism evidence="2">
    <name type="scientific">Musca domestica</name>
    <name type="common">House fly</name>
    <dbReference type="NCBI Taxonomy" id="7370"/>
    <lineage>
        <taxon>Eukaryota</taxon>
        <taxon>Metazoa</taxon>
        <taxon>Ecdysozoa</taxon>
        <taxon>Arthropoda</taxon>
        <taxon>Hexapoda</taxon>
        <taxon>Insecta</taxon>
        <taxon>Pterygota</taxon>
        <taxon>Neoptera</taxon>
        <taxon>Endopterygota</taxon>
        <taxon>Diptera</taxon>
        <taxon>Brachycera</taxon>
        <taxon>Muscomorpha</taxon>
        <taxon>Muscoidea</taxon>
        <taxon>Muscidae</taxon>
        <taxon>Musca</taxon>
    </lineage>
</organism>
<name>A0A1I8MYP2_MUSDO</name>
<reference evidence="4" key="2">
    <citation type="submission" date="2025-04" db="UniProtKB">
        <authorList>
            <consortium name="RefSeq"/>
        </authorList>
    </citation>
    <scope>IDENTIFICATION</scope>
    <source>
        <strain evidence="4">Aabys</strain>
    </source>
</reference>
<feature type="compositionally biased region" description="Low complexity" evidence="1">
    <location>
        <begin position="138"/>
        <end position="150"/>
    </location>
</feature>
<dbReference type="OrthoDB" id="7475508at2759"/>
<evidence type="ECO:0000313" key="2">
    <source>
        <dbReference type="EnsemblMetazoa" id="MDOA009760-PA"/>
    </source>
</evidence>
<feature type="compositionally biased region" description="Acidic residues" evidence="1">
    <location>
        <begin position="1"/>
        <end position="11"/>
    </location>
</feature>
<feature type="region of interest" description="Disordered" evidence="1">
    <location>
        <begin position="123"/>
        <end position="167"/>
    </location>
</feature>
<dbReference type="KEGG" id="mde:101899196"/>
<evidence type="ECO:0000313" key="3">
    <source>
        <dbReference type="Proteomes" id="UP001652621"/>
    </source>
</evidence>
<evidence type="ECO:0000313" key="4">
    <source>
        <dbReference type="RefSeq" id="XP_005187762.1"/>
    </source>
</evidence>
<evidence type="ECO:0000256" key="1">
    <source>
        <dbReference type="SAM" id="MobiDB-lite"/>
    </source>
</evidence>
<protein>
    <submittedName>
        <fullName evidence="4">Uncharacterized protein LOC101899196</fullName>
    </submittedName>
</protein>
<dbReference type="PANTHER" id="PTHR47331">
    <property type="entry name" value="PHD-TYPE DOMAIN-CONTAINING PROTEIN"/>
    <property type="match status" value="1"/>
</dbReference>
<dbReference type="AlphaFoldDB" id="A0A1I8MYP2"/>
<dbReference type="Proteomes" id="UP001652621">
    <property type="component" value="Unplaced"/>
</dbReference>